<comment type="similarity">
    <text evidence="3 13">Belongs to the cation transport ATPase (P-type) (TC 3.A.3) family. Type IIIA subfamily.</text>
</comment>
<dbReference type="InterPro" id="IPR008250">
    <property type="entry name" value="ATPase_P-typ_transduc_dom_A_sf"/>
</dbReference>
<dbReference type="GO" id="GO:0120029">
    <property type="term" value="P:proton export across plasma membrane"/>
    <property type="evidence" value="ECO:0007669"/>
    <property type="project" value="UniProtKB-UniRule"/>
</dbReference>
<keyword evidence="9 13" id="KW-1278">Translocase</keyword>
<organism evidence="16">
    <name type="scientific">Chlamydomonas leiostraca</name>
    <dbReference type="NCBI Taxonomy" id="1034604"/>
    <lineage>
        <taxon>Eukaryota</taxon>
        <taxon>Viridiplantae</taxon>
        <taxon>Chlorophyta</taxon>
        <taxon>core chlorophytes</taxon>
        <taxon>Chlorophyceae</taxon>
        <taxon>CS clade</taxon>
        <taxon>Chlamydomonadales</taxon>
        <taxon>Chlamydomonadaceae</taxon>
        <taxon>Chlamydomonas</taxon>
    </lineage>
</organism>
<feature type="domain" description="Cation-transporting P-type ATPase N-terminal" evidence="15">
    <location>
        <begin position="19"/>
        <end position="91"/>
    </location>
</feature>
<feature type="transmembrane region" description="Helical" evidence="13">
    <location>
        <begin position="95"/>
        <end position="111"/>
    </location>
</feature>
<sequence length="1095" mass="118619">MANAGEVKVEVKDAPDEVDFSKIGLEEALKILQASTHGLSTEEAQKRLAEYGPNKLPESSRSPILVFLGYMWNPLAWAMEVAAIISIALLDYADFALIVALLIVNAVISFVEESNADKAIKALTAALAPKAKCLRSGEVITIDAVDLVPGDVIIIKFGDIVPADIKILPEEGGGGGEEVPMQIDQAALTGESLPAKKFTNDVAFSGSTVKQGERHCVVYATGVNTFFGRAAALISGTNNVANLQIIMNRIGAVCLLTIGIWVIIELAVQFGHYHHACTGGEEGCPTLTNMLVIIVGGIPIAMPTVLSVTLALGAFKLAKEGAIVARMSAVEEMAGMDVLCSDKTGTLTLNKMMIQDETPCFVPNMDQKELLRMAALAAKWKEPARDALDTLVLSCADLPSLDVFEQIDFIPFDPTVKRTEGTLKGPDGKVFKVTKGAPHIIIKLLDEATEAQVCHAAERQVQNFGQRGIRCLAVARQDEGQQWKLLGLLTFLDPPRPDTKATIHKAMEYGVDVKMITGDHVLIAKETARMLGMNTNIKDAKGLPSMDADGKIPKDLGKNFGEMILEADGFGQVYPEHKYLIVEALRQCGFAVGMTGDGVNDAPALKKADVGIAVHGATDAARGAADIVLTEAGLSTIVTAVIGARKIFKRMTTYANYTVAMTFRICFTFGLLTVIYDWYFPTILIVIMAVFNDGAMIALSKDRVVPDKTPNSWNLKNIFIMGMVYGLYLTLSTWALYQTAVKTTFFEDKCDLFSLNDRHVELRAWCGAKLEREYLGAPGSGMPFDSAAQFDAAGSVCQIPGYGAQHHICPQGPVAPGGVLDGDQPSALHQCMIEQKYIRGAMTRSLLYTQVSISGQALVFVVRTRDWSLANRAGTATYIAFLLAQIGSSLIGVFGFGGYVEPRHRVDDCEFCGLSTGGRTPFFDSKVVPIAGTESDYTASVIGCTGYVIVAWIWSAIWYVLLDPIKWAMYWILNEDGFRDQVAFRHEKKRTLERSSKEQTGEVFNGPAGFAPANYANPLGRASMSKPVSAVLDRKSAALVPINRTSMTISNDPNRAMNIARRSFVGQGMQRRTSFERKSHEIHAASPKAADAPKH</sequence>
<keyword evidence="8 13" id="KW-0067">ATP-binding</keyword>
<dbReference type="FunFam" id="3.40.1110.10:FF:000005">
    <property type="entry name" value="Plasma membrane ATPase"/>
    <property type="match status" value="1"/>
</dbReference>
<dbReference type="CDD" id="cd02076">
    <property type="entry name" value="P-type_ATPase_H"/>
    <property type="match status" value="1"/>
</dbReference>
<dbReference type="InterPro" id="IPR004014">
    <property type="entry name" value="ATPase_P-typ_cation-transptr_N"/>
</dbReference>
<dbReference type="EMBL" id="HBFB01033139">
    <property type="protein sequence ID" value="CAD8694380.1"/>
    <property type="molecule type" value="Transcribed_RNA"/>
</dbReference>
<dbReference type="InterPro" id="IPR023298">
    <property type="entry name" value="ATPase_P-typ_TM_dom_sf"/>
</dbReference>
<dbReference type="AlphaFoldDB" id="A0A7S0S2K6"/>
<dbReference type="Gene3D" id="3.40.50.1000">
    <property type="entry name" value="HAD superfamily/HAD-like"/>
    <property type="match status" value="1"/>
</dbReference>
<keyword evidence="13" id="KW-0460">Magnesium</keyword>
<dbReference type="SUPFAM" id="SSF81653">
    <property type="entry name" value="Calcium ATPase, transduction domain A"/>
    <property type="match status" value="1"/>
</dbReference>
<name>A0A7S0S2K6_9CHLO</name>
<keyword evidence="7 13" id="KW-0547">Nucleotide-binding</keyword>
<dbReference type="Gene3D" id="3.40.1110.10">
    <property type="entry name" value="Calcium-transporting ATPase, cytoplasmic domain N"/>
    <property type="match status" value="1"/>
</dbReference>
<dbReference type="InterPro" id="IPR018303">
    <property type="entry name" value="ATPase_P-typ_P_site"/>
</dbReference>
<evidence type="ECO:0000256" key="6">
    <source>
        <dbReference type="ARBA" id="ARBA00022692"/>
    </source>
</evidence>
<protein>
    <recommendedName>
        <fullName evidence="13">Plasma membrane ATPase</fullName>
        <ecNumber evidence="13">7.1.2.1</ecNumber>
    </recommendedName>
</protein>
<feature type="compositionally biased region" description="Basic and acidic residues" evidence="14">
    <location>
        <begin position="1073"/>
        <end position="1083"/>
    </location>
</feature>
<comment type="function">
    <text evidence="1">The plasma membrane ATPase of plants and fungi is a hydrogen ion pump. The proton gradient it generates drives the active transport of nutrients by H(+)-symport. The resulting external acidification and/or internal alkinization may mediate growth responses.</text>
</comment>
<evidence type="ECO:0000256" key="1">
    <source>
        <dbReference type="ARBA" id="ARBA00003417"/>
    </source>
</evidence>
<feature type="transmembrane region" description="Helical" evidence="13">
    <location>
        <begin position="937"/>
        <end position="961"/>
    </location>
</feature>
<dbReference type="InterPro" id="IPR023299">
    <property type="entry name" value="ATPase_P-typ_cyto_dom_N"/>
</dbReference>
<evidence type="ECO:0000256" key="12">
    <source>
        <dbReference type="ARBA" id="ARBA00048122"/>
    </source>
</evidence>
<evidence type="ECO:0000259" key="15">
    <source>
        <dbReference type="SMART" id="SM00831"/>
    </source>
</evidence>
<dbReference type="Pfam" id="PF00702">
    <property type="entry name" value="Hydrolase"/>
    <property type="match status" value="1"/>
</dbReference>
<dbReference type="FunFam" id="2.70.150.10:FF:000042">
    <property type="entry name" value="Plasma membrane ATPase"/>
    <property type="match status" value="1"/>
</dbReference>
<dbReference type="Gene3D" id="2.70.150.10">
    <property type="entry name" value="Calcium-transporting ATPase, cytoplasmic transduction domain A"/>
    <property type="match status" value="1"/>
</dbReference>
<proteinExistence type="inferred from homology"/>
<evidence type="ECO:0000313" key="16">
    <source>
        <dbReference type="EMBL" id="CAD8694380.1"/>
    </source>
</evidence>
<accession>A0A7S0S2K6</accession>
<evidence type="ECO:0000256" key="14">
    <source>
        <dbReference type="SAM" id="MobiDB-lite"/>
    </source>
</evidence>
<evidence type="ECO:0000256" key="11">
    <source>
        <dbReference type="ARBA" id="ARBA00023136"/>
    </source>
</evidence>
<evidence type="ECO:0000256" key="5">
    <source>
        <dbReference type="ARBA" id="ARBA00022553"/>
    </source>
</evidence>
<dbReference type="PRINTS" id="PR00120">
    <property type="entry name" value="HATPASE"/>
</dbReference>
<feature type="transmembrane region" description="Helical" evidence="13">
    <location>
        <begin position="678"/>
        <end position="698"/>
    </location>
</feature>
<keyword evidence="4" id="KW-1003">Cell membrane</keyword>
<evidence type="ECO:0000256" key="7">
    <source>
        <dbReference type="ARBA" id="ARBA00022741"/>
    </source>
</evidence>
<dbReference type="PROSITE" id="PS00154">
    <property type="entry name" value="ATPASE_E1_E2"/>
    <property type="match status" value="1"/>
</dbReference>
<feature type="transmembrane region" description="Helical" evidence="13">
    <location>
        <begin position="64"/>
        <end position="89"/>
    </location>
</feature>
<dbReference type="SFLD" id="SFLDS00003">
    <property type="entry name" value="Haloacid_Dehalogenase"/>
    <property type="match status" value="1"/>
</dbReference>
<dbReference type="SMART" id="SM00831">
    <property type="entry name" value="Cation_ATPase_N"/>
    <property type="match status" value="1"/>
</dbReference>
<dbReference type="Pfam" id="PF00122">
    <property type="entry name" value="E1-E2_ATPase"/>
    <property type="match status" value="1"/>
</dbReference>
<dbReference type="InterPro" id="IPR036412">
    <property type="entry name" value="HAD-like_sf"/>
</dbReference>
<gene>
    <name evidence="16" type="ORF">CLEI1391_LOCUS18563</name>
</gene>
<feature type="region of interest" description="Disordered" evidence="14">
    <location>
        <begin position="1070"/>
        <end position="1095"/>
    </location>
</feature>
<feature type="transmembrane region" description="Helical" evidence="13">
    <location>
        <begin position="718"/>
        <end position="737"/>
    </location>
</feature>
<dbReference type="InterPro" id="IPR001757">
    <property type="entry name" value="P_typ_ATPase"/>
</dbReference>
<dbReference type="GO" id="GO:0005886">
    <property type="term" value="C:plasma membrane"/>
    <property type="evidence" value="ECO:0007669"/>
    <property type="project" value="UniProtKB-SubCell"/>
</dbReference>
<evidence type="ECO:0000256" key="13">
    <source>
        <dbReference type="RuleBase" id="RU362083"/>
    </source>
</evidence>
<dbReference type="GO" id="GO:0005524">
    <property type="term" value="F:ATP binding"/>
    <property type="evidence" value="ECO:0007669"/>
    <property type="project" value="UniProtKB-UniRule"/>
</dbReference>
<evidence type="ECO:0000256" key="4">
    <source>
        <dbReference type="ARBA" id="ARBA00022475"/>
    </source>
</evidence>
<dbReference type="EC" id="7.1.2.1" evidence="13"/>
<dbReference type="NCBIfam" id="TIGR01494">
    <property type="entry name" value="ATPase_P-type"/>
    <property type="match status" value="2"/>
</dbReference>
<keyword evidence="11 13" id="KW-0472">Membrane</keyword>
<keyword evidence="5" id="KW-0597">Phosphoprotein</keyword>
<evidence type="ECO:0000256" key="10">
    <source>
        <dbReference type="ARBA" id="ARBA00022989"/>
    </source>
</evidence>
<dbReference type="SFLD" id="SFLDG00002">
    <property type="entry name" value="C1.7:_P-type_atpase_like"/>
    <property type="match status" value="1"/>
</dbReference>
<dbReference type="SUPFAM" id="SSF81665">
    <property type="entry name" value="Calcium ATPase, transmembrane domain M"/>
    <property type="match status" value="1"/>
</dbReference>
<dbReference type="PRINTS" id="PR00119">
    <property type="entry name" value="CATATPASE"/>
</dbReference>
<evidence type="ECO:0000256" key="8">
    <source>
        <dbReference type="ARBA" id="ARBA00022840"/>
    </source>
</evidence>
<dbReference type="SFLD" id="SFLDF00027">
    <property type="entry name" value="p-type_atpase"/>
    <property type="match status" value="1"/>
</dbReference>
<reference evidence="16" key="1">
    <citation type="submission" date="2021-01" db="EMBL/GenBank/DDBJ databases">
        <authorList>
            <person name="Corre E."/>
            <person name="Pelletier E."/>
            <person name="Niang G."/>
            <person name="Scheremetjew M."/>
            <person name="Finn R."/>
            <person name="Kale V."/>
            <person name="Holt S."/>
            <person name="Cochrane G."/>
            <person name="Meng A."/>
            <person name="Brown T."/>
            <person name="Cohen L."/>
        </authorList>
    </citation>
    <scope>NUCLEOTIDE SEQUENCE</scope>
    <source>
        <strain evidence="16">SAG 11-49</strain>
    </source>
</reference>
<dbReference type="InterPro" id="IPR044492">
    <property type="entry name" value="P_typ_ATPase_HD_dom"/>
</dbReference>
<keyword evidence="13" id="KW-0813">Transport</keyword>
<dbReference type="InterPro" id="IPR006534">
    <property type="entry name" value="P-type_ATPase_IIIA"/>
</dbReference>
<dbReference type="SUPFAM" id="SSF56784">
    <property type="entry name" value="HAD-like"/>
    <property type="match status" value="1"/>
</dbReference>
<evidence type="ECO:0000256" key="9">
    <source>
        <dbReference type="ARBA" id="ARBA00022967"/>
    </source>
</evidence>
<dbReference type="InterPro" id="IPR023214">
    <property type="entry name" value="HAD_sf"/>
</dbReference>
<keyword evidence="13" id="KW-0406">Ion transport</keyword>
<feature type="transmembrane region" description="Helical" evidence="13">
    <location>
        <begin position="290"/>
        <end position="318"/>
    </location>
</feature>
<dbReference type="PANTHER" id="PTHR42861">
    <property type="entry name" value="CALCIUM-TRANSPORTING ATPASE"/>
    <property type="match status" value="1"/>
</dbReference>
<dbReference type="GO" id="GO:0008553">
    <property type="term" value="F:P-type proton-exporting transporter activity"/>
    <property type="evidence" value="ECO:0007669"/>
    <property type="project" value="UniProtKB-UniRule"/>
</dbReference>
<dbReference type="Pfam" id="PF00690">
    <property type="entry name" value="Cation_ATPase_N"/>
    <property type="match status" value="1"/>
</dbReference>
<comment type="catalytic activity">
    <reaction evidence="12 13">
        <text>ATP + H2O + H(+)(in) = ADP + phosphate + 2 H(+)(out)</text>
        <dbReference type="Rhea" id="RHEA:20852"/>
        <dbReference type="ChEBI" id="CHEBI:15377"/>
        <dbReference type="ChEBI" id="CHEBI:15378"/>
        <dbReference type="ChEBI" id="CHEBI:30616"/>
        <dbReference type="ChEBI" id="CHEBI:43474"/>
        <dbReference type="ChEBI" id="CHEBI:456216"/>
        <dbReference type="EC" id="7.1.2.1"/>
    </reaction>
</comment>
<keyword evidence="10 13" id="KW-1133">Transmembrane helix</keyword>
<dbReference type="Gene3D" id="1.20.1110.10">
    <property type="entry name" value="Calcium-transporting ATPase, transmembrane domain"/>
    <property type="match status" value="1"/>
</dbReference>
<comment type="subcellular location">
    <subcellularLocation>
        <location evidence="2 13">Cell membrane</location>
        <topology evidence="2 13">Multi-pass membrane protein</topology>
    </subcellularLocation>
</comment>
<feature type="transmembrane region" description="Helical" evidence="13">
    <location>
        <begin position="250"/>
        <end position="270"/>
    </location>
</feature>
<dbReference type="FunFam" id="3.40.50.1000:FF:000008">
    <property type="entry name" value="Plasma membrane ATPase"/>
    <property type="match status" value="1"/>
</dbReference>
<keyword evidence="6 13" id="KW-0812">Transmembrane</keyword>
<dbReference type="InterPro" id="IPR059000">
    <property type="entry name" value="ATPase_P-type_domA"/>
</dbReference>
<keyword evidence="13" id="KW-0375">Hydrogen ion transport</keyword>
<evidence type="ECO:0000256" key="2">
    <source>
        <dbReference type="ARBA" id="ARBA00004651"/>
    </source>
</evidence>
<feature type="transmembrane region" description="Helical" evidence="13">
    <location>
        <begin position="876"/>
        <end position="897"/>
    </location>
</feature>
<dbReference type="NCBIfam" id="TIGR01647">
    <property type="entry name" value="ATPase-IIIA_H"/>
    <property type="match status" value="1"/>
</dbReference>
<evidence type="ECO:0000256" key="3">
    <source>
        <dbReference type="ARBA" id="ARBA00008804"/>
    </source>
</evidence>
<dbReference type="GO" id="GO:0016887">
    <property type="term" value="F:ATP hydrolysis activity"/>
    <property type="evidence" value="ECO:0007669"/>
    <property type="project" value="InterPro"/>
</dbReference>